<keyword evidence="1" id="KW-0812">Transmembrane</keyword>
<feature type="transmembrane region" description="Helical" evidence="1">
    <location>
        <begin position="391"/>
        <end position="416"/>
    </location>
</feature>
<feature type="transmembrane region" description="Helical" evidence="1">
    <location>
        <begin position="29"/>
        <end position="52"/>
    </location>
</feature>
<proteinExistence type="predicted"/>
<dbReference type="GO" id="GO:0015558">
    <property type="term" value="F:secondary active p-aminobenzoyl-glutamate transmembrane transporter activity"/>
    <property type="evidence" value="ECO:0007669"/>
    <property type="project" value="InterPro"/>
</dbReference>
<reference evidence="2 3" key="1">
    <citation type="submission" date="2019-02" db="EMBL/GenBank/DDBJ databases">
        <title>Sequencing the genomes of 1000 actinobacteria strains.</title>
        <authorList>
            <person name="Klenk H.-P."/>
        </authorList>
    </citation>
    <scope>NUCLEOTIDE SEQUENCE [LARGE SCALE GENOMIC DNA]</scope>
    <source>
        <strain evidence="2 3">DSM 45779</strain>
    </source>
</reference>
<dbReference type="RefSeq" id="WP_165438413.1">
    <property type="nucleotide sequence ID" value="NZ_SHKL01000001.1"/>
</dbReference>
<dbReference type="PANTHER" id="PTHR30282">
    <property type="entry name" value="P-AMINOBENZOYL GLUTAMATE TRANSPORTER"/>
    <property type="match status" value="1"/>
</dbReference>
<feature type="transmembrane region" description="Helical" evidence="1">
    <location>
        <begin position="478"/>
        <end position="498"/>
    </location>
</feature>
<keyword evidence="1" id="KW-1133">Transmembrane helix</keyword>
<comment type="caution">
    <text evidence="2">The sequence shown here is derived from an EMBL/GenBank/DDBJ whole genome shotgun (WGS) entry which is preliminary data.</text>
</comment>
<sequence>MSAPEQGERPGGVIGLIERVGNRVPHPFYLFWYLLIVVGAASAVLTATGATAQLPGAPTAEPVRNILSVSGLQHLLTTMVDNFIGFPPLGVVLTVLLGVGVAERTGFLRAVVAATLARVPARLMPFAVVYVAGQGHFMGDAAMVILPPLAALAFRSVGRHPVAGAIGAFAATAVGYGSGLIVGALDANLAALSERVLPPGTPPGVETSVLMNYYIQVVAALILPAVVGWILVRFVEPGLAPYRPEDDSGSPDDEPDATVTPMQRRALRIALLATTGFVLVVLAGWLVPDGPLQGDDGALIDSPFFDALVPLIMMSFLVVGITYGALTGVITRAADVPGLMAQALTPMLGFVVIAFSAGQFIEMFSWSRVGTWLAVEGSAGLRSAGLDGFPALMIALVLCSVLAMLIFSGASLWAVLAPVLIPVFVGLGLHPAVIQATYRIGDSITNPISPLNPYLYVLLSTTQRYDSRFTLGMLFSRMALFVVPVTVLWVGILALFFFTGTPMGPGTTIGIGG</sequence>
<accession>A0A4Q7UZC8</accession>
<keyword evidence="3" id="KW-1185">Reference proteome</keyword>
<dbReference type="PANTHER" id="PTHR30282:SF0">
    <property type="entry name" value="P-AMINOBENZOYL-GLUTAMATE TRANSPORT PROTEIN"/>
    <property type="match status" value="1"/>
</dbReference>
<name>A0A4Q7UZC8_PSEST</name>
<dbReference type="Proteomes" id="UP000291591">
    <property type="component" value="Unassembled WGS sequence"/>
</dbReference>
<feature type="transmembrane region" description="Helical" evidence="1">
    <location>
        <begin position="166"/>
        <end position="193"/>
    </location>
</feature>
<feature type="transmembrane region" description="Helical" evidence="1">
    <location>
        <begin position="269"/>
        <end position="287"/>
    </location>
</feature>
<feature type="transmembrane region" description="Helical" evidence="1">
    <location>
        <begin position="343"/>
        <end position="361"/>
    </location>
</feature>
<feature type="transmembrane region" description="Helical" evidence="1">
    <location>
        <begin position="213"/>
        <end position="235"/>
    </location>
</feature>
<protein>
    <submittedName>
        <fullName evidence="2">Aminobenzoyl-glutamate transport protein</fullName>
    </submittedName>
</protein>
<dbReference type="EMBL" id="SHKL01000001">
    <property type="protein sequence ID" value="RZT87145.1"/>
    <property type="molecule type" value="Genomic_DNA"/>
</dbReference>
<evidence type="ECO:0000256" key="1">
    <source>
        <dbReference type="SAM" id="Phobius"/>
    </source>
</evidence>
<gene>
    <name evidence="2" type="ORF">EV383_4053</name>
</gene>
<dbReference type="Pfam" id="PF03806">
    <property type="entry name" value="ABG_transport"/>
    <property type="match status" value="1"/>
</dbReference>
<feature type="transmembrane region" description="Helical" evidence="1">
    <location>
        <begin position="307"/>
        <end position="331"/>
    </location>
</feature>
<dbReference type="InterPro" id="IPR004697">
    <property type="entry name" value="AbgT"/>
</dbReference>
<evidence type="ECO:0000313" key="2">
    <source>
        <dbReference type="EMBL" id="RZT87145.1"/>
    </source>
</evidence>
<keyword evidence="1" id="KW-0472">Membrane</keyword>
<organism evidence="2 3">
    <name type="scientific">Pseudonocardia sediminis</name>
    <dbReference type="NCBI Taxonomy" id="1397368"/>
    <lineage>
        <taxon>Bacteria</taxon>
        <taxon>Bacillati</taxon>
        <taxon>Actinomycetota</taxon>
        <taxon>Actinomycetes</taxon>
        <taxon>Pseudonocardiales</taxon>
        <taxon>Pseudonocardiaceae</taxon>
        <taxon>Pseudonocardia</taxon>
    </lineage>
</organism>
<evidence type="ECO:0000313" key="3">
    <source>
        <dbReference type="Proteomes" id="UP000291591"/>
    </source>
</evidence>
<feature type="transmembrane region" description="Helical" evidence="1">
    <location>
        <begin position="83"/>
        <end position="101"/>
    </location>
</feature>
<dbReference type="AlphaFoldDB" id="A0A4Q7UZC8"/>
<dbReference type="GO" id="GO:1902604">
    <property type="term" value="P:p-aminobenzoyl-glutamate transmembrane transport"/>
    <property type="evidence" value="ECO:0007669"/>
    <property type="project" value="InterPro"/>
</dbReference>